<dbReference type="OrthoDB" id="4108697at2759"/>
<evidence type="ECO:0000256" key="1">
    <source>
        <dbReference type="SAM" id="MobiDB-lite"/>
    </source>
</evidence>
<dbReference type="HOGENOM" id="CLU_118186_0_0_1"/>
<accession>A0A0D1YUC8</accession>
<proteinExistence type="predicted"/>
<name>A0A0D1YUC8_9EURO</name>
<organism evidence="2 3">
    <name type="scientific">Exophiala sideris</name>
    <dbReference type="NCBI Taxonomy" id="1016849"/>
    <lineage>
        <taxon>Eukaryota</taxon>
        <taxon>Fungi</taxon>
        <taxon>Dikarya</taxon>
        <taxon>Ascomycota</taxon>
        <taxon>Pezizomycotina</taxon>
        <taxon>Eurotiomycetes</taxon>
        <taxon>Chaetothyriomycetidae</taxon>
        <taxon>Chaetothyriales</taxon>
        <taxon>Herpotrichiellaceae</taxon>
        <taxon>Exophiala</taxon>
    </lineage>
</organism>
<dbReference type="Proteomes" id="UP000053599">
    <property type="component" value="Unassembled WGS sequence"/>
</dbReference>
<reference evidence="2 3" key="1">
    <citation type="submission" date="2015-01" db="EMBL/GenBank/DDBJ databases">
        <title>The Genome Sequence of Exophiala sideris CBS121828.</title>
        <authorList>
            <consortium name="The Broad Institute Genomics Platform"/>
            <person name="Cuomo C."/>
            <person name="de Hoog S."/>
            <person name="Gorbushina A."/>
            <person name="Stielow B."/>
            <person name="Teixiera M."/>
            <person name="Abouelleil A."/>
            <person name="Chapman S.B."/>
            <person name="Priest M."/>
            <person name="Young S.K."/>
            <person name="Wortman J."/>
            <person name="Nusbaum C."/>
            <person name="Birren B."/>
        </authorList>
    </citation>
    <scope>NUCLEOTIDE SEQUENCE [LARGE SCALE GENOMIC DNA]</scope>
    <source>
        <strain evidence="2 3">CBS 121828</strain>
    </source>
</reference>
<evidence type="ECO:0000313" key="2">
    <source>
        <dbReference type="EMBL" id="KIV85084.1"/>
    </source>
</evidence>
<gene>
    <name evidence="2" type="ORF">PV11_00819</name>
</gene>
<dbReference type="InterPro" id="IPR014721">
    <property type="entry name" value="Ribsml_uS5_D2-typ_fold_subgr"/>
</dbReference>
<feature type="region of interest" description="Disordered" evidence="1">
    <location>
        <begin position="152"/>
        <end position="173"/>
    </location>
</feature>
<dbReference type="Gene3D" id="3.30.230.10">
    <property type="match status" value="1"/>
</dbReference>
<protein>
    <submittedName>
        <fullName evidence="2">Uncharacterized protein</fullName>
    </submittedName>
</protein>
<evidence type="ECO:0000313" key="3">
    <source>
        <dbReference type="Proteomes" id="UP000053599"/>
    </source>
</evidence>
<sequence length="191" mass="21854">MPHFPPFRDIRGPAVHGLRARFCPVLRPRTIDERPISDWFNPKIHALRDKYSKLPSDTLEWCVVAATSQKKVPKAVMRNRLRRRWANAFADSLRSHGFHFNGRSLAGPKDGRDARPGLTGTLELCVYSAHGLTVPYHELLRSTNTVLNTLKQEARRPSQRSGPAPFRFWSERSRDDARPASKTAWSFVHGY</sequence>
<dbReference type="AlphaFoldDB" id="A0A0D1YUC8"/>
<dbReference type="EMBL" id="KN846951">
    <property type="protein sequence ID" value="KIV85084.1"/>
    <property type="molecule type" value="Genomic_DNA"/>
</dbReference>